<evidence type="ECO:0000256" key="4">
    <source>
        <dbReference type="ARBA" id="ARBA00022475"/>
    </source>
</evidence>
<evidence type="ECO:0000259" key="12">
    <source>
        <dbReference type="PROSITE" id="PS50948"/>
    </source>
</evidence>
<dbReference type="PRINTS" id="PR00253">
    <property type="entry name" value="GABAARECEPTR"/>
</dbReference>
<keyword evidence="7 11" id="KW-1133">Transmembrane helix</keyword>
<comment type="caution">
    <text evidence="11">Lacks conserved residue(s) required for the propagation of feature annotation.</text>
</comment>
<dbReference type="Pfam" id="PF02932">
    <property type="entry name" value="Neur_chan_memb"/>
    <property type="match status" value="1"/>
</dbReference>
<keyword evidence="5 11" id="KW-0812">Transmembrane</keyword>
<dbReference type="Pfam" id="PF00024">
    <property type="entry name" value="PAN_1"/>
    <property type="match status" value="2"/>
</dbReference>
<dbReference type="InterPro" id="IPR018000">
    <property type="entry name" value="Neurotransmitter_ion_chnl_CS"/>
</dbReference>
<accession>A0A0N5C796</accession>
<dbReference type="InterPro" id="IPR003609">
    <property type="entry name" value="Pan_app"/>
</dbReference>
<evidence type="ECO:0000256" key="2">
    <source>
        <dbReference type="ARBA" id="ARBA00004236"/>
    </source>
</evidence>
<evidence type="ECO:0000313" key="13">
    <source>
        <dbReference type="Proteomes" id="UP000046392"/>
    </source>
</evidence>
<dbReference type="InterPro" id="IPR006029">
    <property type="entry name" value="Neurotrans-gated_channel_TM"/>
</dbReference>
<dbReference type="PROSITE" id="PS50948">
    <property type="entry name" value="PAN"/>
    <property type="match status" value="2"/>
</dbReference>
<dbReference type="SUPFAM" id="SSF57414">
    <property type="entry name" value="Hairpin loop containing domain-like"/>
    <property type="match status" value="1"/>
</dbReference>
<dbReference type="GO" id="GO:0004888">
    <property type="term" value="F:transmembrane signaling receptor activity"/>
    <property type="evidence" value="ECO:0007669"/>
    <property type="project" value="InterPro"/>
</dbReference>
<dbReference type="InterPro" id="IPR038050">
    <property type="entry name" value="Neuro_actylchol_rec"/>
</dbReference>
<reference evidence="14" key="1">
    <citation type="submission" date="2017-02" db="UniProtKB">
        <authorList>
            <consortium name="WormBaseParasite"/>
        </authorList>
    </citation>
    <scope>IDENTIFICATION</scope>
</reference>
<keyword evidence="10 11" id="KW-0407">Ion channel</keyword>
<dbReference type="Proteomes" id="UP000046392">
    <property type="component" value="Unplaced"/>
</dbReference>
<dbReference type="WBParaSite" id="SPAL_0001381000.1">
    <property type="protein sequence ID" value="SPAL_0001381000.1"/>
    <property type="gene ID" value="SPAL_0001381000"/>
</dbReference>
<keyword evidence="8 11" id="KW-0406">Ion transport</keyword>
<comment type="subcellular location">
    <subcellularLocation>
        <location evidence="2">Cell membrane</location>
    </subcellularLocation>
    <subcellularLocation>
        <location evidence="1">Membrane</location>
        <topology evidence="1">Multi-pass membrane protein</topology>
    </subcellularLocation>
</comment>
<feature type="chain" id="PRO_5022264510" evidence="11">
    <location>
        <begin position="20"/>
        <end position="938"/>
    </location>
</feature>
<dbReference type="SMART" id="SM00473">
    <property type="entry name" value="PAN_AP"/>
    <property type="match status" value="3"/>
</dbReference>
<sequence length="938" mass="108207">MRKKVFLNWLFYLLPLVSSKTNLNHNYQEKHNELLEVINILKDTENYNKNLYPNEEKEIPTQVLIQMYIEGMSSFRAQSMDFLVDIYFQTQWIDERLKHNGKKRILIRDKKTFDLMWQPGLYFANSRESAFHEVSSPNFLVWIYPNGTVFYDTRISLNVICMQDLSKYPLDSQACTLRILSYPYDKNQVTIEWNKEKAIDVNEDLRMTDMTLRTIRPGTTINNYVTGLWACATAEFIVDREIMHHVLQTYLPTSLIVIISWFSFWLDAESVPARVSLSITCLLTLATQNSAARMALPQASYVKAIDIWMGGCTSFVFLAIIEFTVVNFCNRKINRKRRKFSCCSERCFKPPDNQFSFQTNINNQRKDEKILPYNISPMFGKLIKRNDGRKDRSLKSYSLYNEAENLGSVNESYDFNYPIHRNSVLGCCKLESPFISFSSLPKSNTLFHQNTQCDLKQCFERYIGRKLVGLSPYHTEFKMAEEEQCLDFCYKTASRCRGIVHDKVRHICYFFNDGDQDMTTFAKKMSYFKVTNPHCFQYLNEGIENTKLAGPIYTGPKENPINPVYIISTTESPTTTSTAVEIPQTTTEDIITTNQIEKQNDVKAIYKEILKSSGENVSSTTEPIESEIEIIPNDSNAIKSFEDVSGKLMPKVNGFKAIRRPVSENSILSNEEEEPEIRRKQPNLKSLNKPSEMDEIPSLGKASLKTLLFNDSQYKVAVPKVVEQNFTGYNDCEDDDVRLWMAIENSEFLPTPDDDRFLIVDADNEVGCKRKCEKSNCDIFTLDEKDKNCRLHYAKDEENGNYIINQIVHSSTDDFSSRTFKQLCYPSTYLGLAQCNDIISFFEYTLNTDPKEVYSGFPSGSNGLLNCIELCLLSKNFVCKSATLDIESGECKLFDTNSITSPELFKNLPQSKLLYFENDCNIEDLEPKNVRINKINRT</sequence>
<keyword evidence="13" id="KW-1185">Reference proteome</keyword>
<dbReference type="Gene3D" id="1.20.58.390">
    <property type="entry name" value="Neurotransmitter-gated ion-channel transmembrane domain"/>
    <property type="match status" value="1"/>
</dbReference>
<evidence type="ECO:0000256" key="8">
    <source>
        <dbReference type="ARBA" id="ARBA00023065"/>
    </source>
</evidence>
<dbReference type="CDD" id="cd01099">
    <property type="entry name" value="PAN_AP_HGF"/>
    <property type="match status" value="1"/>
</dbReference>
<evidence type="ECO:0000256" key="3">
    <source>
        <dbReference type="ARBA" id="ARBA00022448"/>
    </source>
</evidence>
<dbReference type="PRINTS" id="PR00252">
    <property type="entry name" value="NRIONCHANNEL"/>
</dbReference>
<dbReference type="Gene3D" id="2.70.170.10">
    <property type="entry name" value="Neurotransmitter-gated ion-channel ligand-binding domain"/>
    <property type="match status" value="1"/>
</dbReference>
<evidence type="ECO:0000313" key="14">
    <source>
        <dbReference type="WBParaSite" id="SPAL_0001381000.1"/>
    </source>
</evidence>
<feature type="transmembrane region" description="Helical" evidence="11">
    <location>
        <begin position="275"/>
        <end position="295"/>
    </location>
</feature>
<feature type="domain" description="Apple" evidence="12">
    <location>
        <begin position="453"/>
        <end position="535"/>
    </location>
</feature>
<feature type="transmembrane region" description="Helical" evidence="11">
    <location>
        <begin position="250"/>
        <end position="268"/>
    </location>
</feature>
<evidence type="ECO:0000256" key="1">
    <source>
        <dbReference type="ARBA" id="ARBA00004141"/>
    </source>
</evidence>
<evidence type="ECO:0000256" key="5">
    <source>
        <dbReference type="ARBA" id="ARBA00022692"/>
    </source>
</evidence>
<feature type="signal peptide" evidence="11">
    <location>
        <begin position="1"/>
        <end position="19"/>
    </location>
</feature>
<dbReference type="CDD" id="cd18987">
    <property type="entry name" value="LGIC_ECD_anion"/>
    <property type="match status" value="1"/>
</dbReference>
<dbReference type="Pfam" id="PF02931">
    <property type="entry name" value="Neur_chan_LBD"/>
    <property type="match status" value="1"/>
</dbReference>
<dbReference type="PANTHER" id="PTHR18945">
    <property type="entry name" value="NEUROTRANSMITTER GATED ION CHANNEL"/>
    <property type="match status" value="1"/>
</dbReference>
<feature type="domain" description="Apple" evidence="12">
    <location>
        <begin position="835"/>
        <end position="920"/>
    </location>
</feature>
<evidence type="ECO:0000256" key="10">
    <source>
        <dbReference type="ARBA" id="ARBA00023303"/>
    </source>
</evidence>
<organism evidence="13 14">
    <name type="scientific">Strongyloides papillosus</name>
    <name type="common">Intestinal threadworm</name>
    <dbReference type="NCBI Taxonomy" id="174720"/>
    <lineage>
        <taxon>Eukaryota</taxon>
        <taxon>Metazoa</taxon>
        <taxon>Ecdysozoa</taxon>
        <taxon>Nematoda</taxon>
        <taxon>Chromadorea</taxon>
        <taxon>Rhabditida</taxon>
        <taxon>Tylenchina</taxon>
        <taxon>Panagrolaimomorpha</taxon>
        <taxon>Strongyloidoidea</taxon>
        <taxon>Strongyloididae</taxon>
        <taxon>Strongyloides</taxon>
    </lineage>
</organism>
<dbReference type="CDD" id="cd19049">
    <property type="entry name" value="LGIC_TM_anion"/>
    <property type="match status" value="1"/>
</dbReference>
<dbReference type="STRING" id="174720.A0A0N5C796"/>
<dbReference type="InterPro" id="IPR006201">
    <property type="entry name" value="Neur_channel"/>
</dbReference>
<comment type="similarity">
    <text evidence="11">Belongs to the ligand-gated ion channel (TC 1.A.9) family.</text>
</comment>
<evidence type="ECO:0000256" key="11">
    <source>
        <dbReference type="RuleBase" id="RU000687"/>
    </source>
</evidence>
<dbReference type="Gene3D" id="3.50.4.10">
    <property type="entry name" value="Hepatocyte Growth Factor"/>
    <property type="match status" value="1"/>
</dbReference>
<dbReference type="GO" id="GO:0005886">
    <property type="term" value="C:plasma membrane"/>
    <property type="evidence" value="ECO:0007669"/>
    <property type="project" value="UniProtKB-SubCell"/>
</dbReference>
<keyword evidence="4" id="KW-1003">Cell membrane</keyword>
<evidence type="ECO:0000256" key="7">
    <source>
        <dbReference type="ARBA" id="ARBA00022989"/>
    </source>
</evidence>
<dbReference type="AlphaFoldDB" id="A0A0N5C796"/>
<keyword evidence="9 11" id="KW-0472">Membrane</keyword>
<proteinExistence type="inferred from homology"/>
<keyword evidence="6 11" id="KW-0732">Signal</keyword>
<feature type="transmembrane region" description="Helical" evidence="11">
    <location>
        <begin position="307"/>
        <end position="329"/>
    </location>
</feature>
<dbReference type="SUPFAM" id="SSF90112">
    <property type="entry name" value="Neurotransmitter-gated ion-channel transmembrane pore"/>
    <property type="match status" value="1"/>
</dbReference>
<evidence type="ECO:0000256" key="6">
    <source>
        <dbReference type="ARBA" id="ARBA00022729"/>
    </source>
</evidence>
<name>A0A0N5C796_STREA</name>
<keyword evidence="3 11" id="KW-0813">Transport</keyword>
<dbReference type="InterPro" id="IPR036719">
    <property type="entry name" value="Neuro-gated_channel_TM_sf"/>
</dbReference>
<protein>
    <submittedName>
        <fullName evidence="14">Apple domain-containing protein</fullName>
    </submittedName>
</protein>
<dbReference type="GO" id="GO:0005230">
    <property type="term" value="F:extracellular ligand-gated monoatomic ion channel activity"/>
    <property type="evidence" value="ECO:0007669"/>
    <property type="project" value="InterPro"/>
</dbReference>
<dbReference type="SUPFAM" id="SSF63712">
    <property type="entry name" value="Nicotinic receptor ligand binding domain-like"/>
    <property type="match status" value="1"/>
</dbReference>
<evidence type="ECO:0000256" key="9">
    <source>
        <dbReference type="ARBA" id="ARBA00023136"/>
    </source>
</evidence>
<dbReference type="PROSITE" id="PS00236">
    <property type="entry name" value="NEUROTR_ION_CHANNEL"/>
    <property type="match status" value="1"/>
</dbReference>
<dbReference type="InterPro" id="IPR006028">
    <property type="entry name" value="GABAA/Glycine_rcpt"/>
</dbReference>
<dbReference type="InterPro" id="IPR006202">
    <property type="entry name" value="Neur_chan_lig-bd"/>
</dbReference>
<dbReference type="InterPro" id="IPR036734">
    <property type="entry name" value="Neur_chan_lig-bd_sf"/>
</dbReference>